<evidence type="ECO:0000256" key="1">
    <source>
        <dbReference type="ARBA" id="ARBA00022737"/>
    </source>
</evidence>
<dbReference type="Gene3D" id="3.30.70.330">
    <property type="match status" value="2"/>
</dbReference>
<proteinExistence type="predicted"/>
<evidence type="ECO:0000259" key="4">
    <source>
        <dbReference type="PROSITE" id="PS50102"/>
    </source>
</evidence>
<dbReference type="Pfam" id="PF00076">
    <property type="entry name" value="RRM_1"/>
    <property type="match status" value="2"/>
</dbReference>
<dbReference type="InterPro" id="IPR012677">
    <property type="entry name" value="Nucleotide-bd_a/b_plait_sf"/>
</dbReference>
<evidence type="ECO:0000256" key="2">
    <source>
        <dbReference type="ARBA" id="ARBA00022884"/>
    </source>
</evidence>
<dbReference type="CDD" id="cd00590">
    <property type="entry name" value="RRM_SF"/>
    <property type="match status" value="1"/>
</dbReference>
<sequence>PPSGSVYIANVPFSVTSQQLEEAFSQFGRIRAVMLLNTEKGVPRGSGFVEFETAAEASAFVEADQQDPIFLLDRDLFVAHADIKINPARRPSDTLVAQHFSPGSEDLIRQIFSEYADTLVNVRIRKSLLFGTHYVNGCAFVQFKSINAATHALHALNARKISETGRLLRLQFS</sequence>
<evidence type="ECO:0000256" key="3">
    <source>
        <dbReference type="PROSITE-ProRule" id="PRU00176"/>
    </source>
</evidence>
<dbReference type="InterPro" id="IPR000504">
    <property type="entry name" value="RRM_dom"/>
</dbReference>
<dbReference type="GO" id="GO:0003723">
    <property type="term" value="F:RNA binding"/>
    <property type="evidence" value="ECO:0007669"/>
    <property type="project" value="UniProtKB-UniRule"/>
</dbReference>
<feature type="non-terminal residue" evidence="5">
    <location>
        <position position="1"/>
    </location>
</feature>
<keyword evidence="6" id="KW-1185">Reference proteome</keyword>
<dbReference type="PROSITE" id="PS50102">
    <property type="entry name" value="RRM"/>
    <property type="match status" value="2"/>
</dbReference>
<dbReference type="SUPFAM" id="SSF54928">
    <property type="entry name" value="RNA-binding domain, RBD"/>
    <property type="match status" value="1"/>
</dbReference>
<feature type="domain" description="RRM" evidence="4">
    <location>
        <begin position="74"/>
        <end position="173"/>
    </location>
</feature>
<keyword evidence="2 3" id="KW-0694">RNA-binding</keyword>
<protein>
    <recommendedName>
        <fullName evidence="4">RRM domain-containing protein</fullName>
    </recommendedName>
</protein>
<dbReference type="SMART" id="SM00360">
    <property type="entry name" value="RRM"/>
    <property type="match status" value="2"/>
</dbReference>
<dbReference type="AlphaFoldDB" id="A0A0C9Z877"/>
<evidence type="ECO:0000313" key="5">
    <source>
        <dbReference type="EMBL" id="KIK18582.1"/>
    </source>
</evidence>
<reference evidence="6" key="2">
    <citation type="submission" date="2015-01" db="EMBL/GenBank/DDBJ databases">
        <title>Evolutionary Origins and Diversification of the Mycorrhizal Mutualists.</title>
        <authorList>
            <consortium name="DOE Joint Genome Institute"/>
            <consortium name="Mycorrhizal Genomics Consortium"/>
            <person name="Kohler A."/>
            <person name="Kuo A."/>
            <person name="Nagy L.G."/>
            <person name="Floudas D."/>
            <person name="Copeland A."/>
            <person name="Barry K.W."/>
            <person name="Cichocki N."/>
            <person name="Veneault-Fourrey C."/>
            <person name="LaButti K."/>
            <person name="Lindquist E.A."/>
            <person name="Lipzen A."/>
            <person name="Lundell T."/>
            <person name="Morin E."/>
            <person name="Murat C."/>
            <person name="Riley R."/>
            <person name="Ohm R."/>
            <person name="Sun H."/>
            <person name="Tunlid A."/>
            <person name="Henrissat B."/>
            <person name="Grigoriev I.V."/>
            <person name="Hibbett D.S."/>
            <person name="Martin F."/>
        </authorList>
    </citation>
    <scope>NUCLEOTIDE SEQUENCE [LARGE SCALE GENOMIC DNA]</scope>
    <source>
        <strain evidence="6">441</strain>
    </source>
</reference>
<name>A0A0C9Z877_9AGAM</name>
<dbReference type="OrthoDB" id="439808at2759"/>
<dbReference type="Proteomes" id="UP000054018">
    <property type="component" value="Unassembled WGS sequence"/>
</dbReference>
<reference evidence="5 6" key="1">
    <citation type="submission" date="2014-04" db="EMBL/GenBank/DDBJ databases">
        <authorList>
            <consortium name="DOE Joint Genome Institute"/>
            <person name="Kuo A."/>
            <person name="Kohler A."/>
            <person name="Costa M.D."/>
            <person name="Nagy L.G."/>
            <person name="Floudas D."/>
            <person name="Copeland A."/>
            <person name="Barry K.W."/>
            <person name="Cichocki N."/>
            <person name="Veneault-Fourrey C."/>
            <person name="LaButti K."/>
            <person name="Lindquist E.A."/>
            <person name="Lipzen A."/>
            <person name="Lundell T."/>
            <person name="Morin E."/>
            <person name="Murat C."/>
            <person name="Sun H."/>
            <person name="Tunlid A."/>
            <person name="Henrissat B."/>
            <person name="Grigoriev I.V."/>
            <person name="Hibbett D.S."/>
            <person name="Martin F."/>
            <person name="Nordberg H.P."/>
            <person name="Cantor M.N."/>
            <person name="Hua S.X."/>
        </authorList>
    </citation>
    <scope>NUCLEOTIDE SEQUENCE [LARGE SCALE GENOMIC DNA]</scope>
    <source>
        <strain evidence="5 6">441</strain>
    </source>
</reference>
<dbReference type="HOGENOM" id="CLU_1551328_0_0_1"/>
<keyword evidence="1" id="KW-0677">Repeat</keyword>
<feature type="domain" description="RRM" evidence="4">
    <location>
        <begin position="4"/>
        <end position="90"/>
    </location>
</feature>
<gene>
    <name evidence="5" type="ORF">PISMIDRAFT_67221</name>
</gene>
<dbReference type="EMBL" id="KN833801">
    <property type="protein sequence ID" value="KIK18582.1"/>
    <property type="molecule type" value="Genomic_DNA"/>
</dbReference>
<evidence type="ECO:0000313" key="6">
    <source>
        <dbReference type="Proteomes" id="UP000054018"/>
    </source>
</evidence>
<dbReference type="STRING" id="765257.A0A0C9Z877"/>
<dbReference type="PANTHER" id="PTHR24012">
    <property type="entry name" value="RNA BINDING PROTEIN"/>
    <property type="match status" value="1"/>
</dbReference>
<organism evidence="5 6">
    <name type="scientific">Pisolithus microcarpus 441</name>
    <dbReference type="NCBI Taxonomy" id="765257"/>
    <lineage>
        <taxon>Eukaryota</taxon>
        <taxon>Fungi</taxon>
        <taxon>Dikarya</taxon>
        <taxon>Basidiomycota</taxon>
        <taxon>Agaricomycotina</taxon>
        <taxon>Agaricomycetes</taxon>
        <taxon>Agaricomycetidae</taxon>
        <taxon>Boletales</taxon>
        <taxon>Sclerodermatineae</taxon>
        <taxon>Pisolithaceae</taxon>
        <taxon>Pisolithus</taxon>
    </lineage>
</organism>
<accession>A0A0C9Z877</accession>
<dbReference type="InterPro" id="IPR035979">
    <property type="entry name" value="RBD_domain_sf"/>
</dbReference>
<feature type="non-terminal residue" evidence="5">
    <location>
        <position position="173"/>
    </location>
</feature>